<evidence type="ECO:0000313" key="1">
    <source>
        <dbReference type="EMBL" id="PHJ39261.1"/>
    </source>
</evidence>
<evidence type="ECO:0000313" key="2">
    <source>
        <dbReference type="Proteomes" id="UP000222564"/>
    </source>
</evidence>
<organism evidence="1 2">
    <name type="scientific">Desulforamulus profundi</name>
    <dbReference type="NCBI Taxonomy" id="1383067"/>
    <lineage>
        <taxon>Bacteria</taxon>
        <taxon>Bacillati</taxon>
        <taxon>Bacillota</taxon>
        <taxon>Clostridia</taxon>
        <taxon>Eubacteriales</taxon>
        <taxon>Peptococcaceae</taxon>
        <taxon>Desulforamulus</taxon>
    </lineage>
</organism>
<dbReference type="AlphaFoldDB" id="A0A2C6L3N1"/>
<dbReference type="EMBL" id="AWQQ01000027">
    <property type="protein sequence ID" value="PHJ39261.1"/>
    <property type="molecule type" value="Genomic_DNA"/>
</dbReference>
<gene>
    <name evidence="1" type="ORF">P378_04385</name>
</gene>
<name>A0A2C6L3N1_9FIRM</name>
<sequence length="38" mass="4509">MLKCCVCCKEDVESKMVLDEEMDNSYCENCYLTEYSKE</sequence>
<accession>A0A2C6L3N1</accession>
<dbReference type="Proteomes" id="UP000222564">
    <property type="component" value="Unassembled WGS sequence"/>
</dbReference>
<protein>
    <submittedName>
        <fullName evidence="1">Uncharacterized protein</fullName>
    </submittedName>
</protein>
<proteinExistence type="predicted"/>
<reference evidence="1 2" key="1">
    <citation type="submission" date="2013-09" db="EMBL/GenBank/DDBJ databases">
        <title>Biodegradation of hydrocarbons in the deep terrestrial subsurface : characterization of a microbial consortium composed of two Desulfotomaculum species originating from a deep geological formation.</title>
        <authorList>
            <person name="Aullo T."/>
            <person name="Berlendis S."/>
            <person name="Lascourreges J.-F."/>
            <person name="Dessort D."/>
            <person name="Saint-Laurent S."/>
            <person name="Schraauwers B."/>
            <person name="Mas J."/>
            <person name="Magot M."/>
            <person name="Ranchou-Peyruse A."/>
        </authorList>
    </citation>
    <scope>NUCLEOTIDE SEQUENCE [LARGE SCALE GENOMIC DNA]</scope>
    <source>
        <strain evidence="1 2">Bs107</strain>
    </source>
</reference>
<comment type="caution">
    <text evidence="1">The sequence shown here is derived from an EMBL/GenBank/DDBJ whole genome shotgun (WGS) entry which is preliminary data.</text>
</comment>
<keyword evidence="2" id="KW-1185">Reference proteome</keyword>